<evidence type="ECO:0000256" key="11">
    <source>
        <dbReference type="ARBA" id="ARBA00049020"/>
    </source>
</evidence>
<evidence type="ECO:0000256" key="1">
    <source>
        <dbReference type="ARBA" id="ARBA00003555"/>
    </source>
</evidence>
<dbReference type="GO" id="GO:0008270">
    <property type="term" value="F:zinc ion binding"/>
    <property type="evidence" value="ECO:0007669"/>
    <property type="project" value="UniProtKB-KW"/>
</dbReference>
<evidence type="ECO:0000256" key="9">
    <source>
        <dbReference type="ARBA" id="ARBA00031630"/>
    </source>
</evidence>
<evidence type="ECO:0000256" key="8">
    <source>
        <dbReference type="ARBA" id="ARBA00030073"/>
    </source>
</evidence>
<evidence type="ECO:0000256" key="12">
    <source>
        <dbReference type="PROSITE-ProRule" id="PRU00228"/>
    </source>
</evidence>
<feature type="region of interest" description="Disordered" evidence="13">
    <location>
        <begin position="449"/>
        <end position="473"/>
    </location>
</feature>
<feature type="domain" description="ZZ-type" evidence="14">
    <location>
        <begin position="583"/>
        <end position="647"/>
    </location>
</feature>
<dbReference type="GO" id="GO:0009231">
    <property type="term" value="P:riboflavin biosynthetic process"/>
    <property type="evidence" value="ECO:0007669"/>
    <property type="project" value="InterPro"/>
</dbReference>
<keyword evidence="16" id="KW-1185">Reference proteome</keyword>
<accession>A0A9Q5HUQ9</accession>
<dbReference type="CDD" id="cd14947">
    <property type="entry name" value="NBR1_like"/>
    <property type="match status" value="1"/>
</dbReference>
<dbReference type="EMBL" id="LNZH02000204">
    <property type="protein sequence ID" value="OCB86167.1"/>
    <property type="molecule type" value="Genomic_DNA"/>
</dbReference>
<evidence type="ECO:0000259" key="14">
    <source>
        <dbReference type="PROSITE" id="PS50135"/>
    </source>
</evidence>
<feature type="domain" description="ZZ-type" evidence="14">
    <location>
        <begin position="741"/>
        <end position="793"/>
    </location>
</feature>
<proteinExistence type="inferred from homology"/>
<evidence type="ECO:0000256" key="7">
    <source>
        <dbReference type="ARBA" id="ARBA00022833"/>
    </source>
</evidence>
<evidence type="ECO:0000256" key="10">
    <source>
        <dbReference type="ARBA" id="ARBA00047550"/>
    </source>
</evidence>
<feature type="domain" description="ZZ-type" evidence="14">
    <location>
        <begin position="660"/>
        <end position="712"/>
    </location>
</feature>
<reference evidence="15" key="1">
    <citation type="submission" date="2016-06" db="EMBL/GenBank/DDBJ databases">
        <title>Draft Genome sequence of the fungus Inonotus baumii.</title>
        <authorList>
            <person name="Zhu H."/>
            <person name="Lin W."/>
        </authorList>
    </citation>
    <scope>NUCLEOTIDE SEQUENCE</scope>
    <source>
        <strain evidence="15">821</strain>
    </source>
</reference>
<dbReference type="InterPro" id="IPR000433">
    <property type="entry name" value="Znf_ZZ"/>
</dbReference>
<dbReference type="PROSITE" id="PS50135">
    <property type="entry name" value="ZF_ZZ_2"/>
    <property type="match status" value="4"/>
</dbReference>
<dbReference type="Pfam" id="PF16158">
    <property type="entry name" value="N_BRCA1_IG"/>
    <property type="match status" value="1"/>
</dbReference>
<dbReference type="SUPFAM" id="SSF53597">
    <property type="entry name" value="Dihydrofolate reductase-like"/>
    <property type="match status" value="1"/>
</dbReference>
<dbReference type="PANTHER" id="PTHR20930">
    <property type="entry name" value="OVARIAN CARCINOMA ANTIGEN CA125-RELATED"/>
    <property type="match status" value="1"/>
</dbReference>
<keyword evidence="7" id="KW-0862">Zinc</keyword>
<dbReference type="InterPro" id="IPR002734">
    <property type="entry name" value="RibDG_C"/>
</dbReference>
<dbReference type="Pfam" id="PF01872">
    <property type="entry name" value="RibD_C"/>
    <property type="match status" value="1"/>
</dbReference>
<evidence type="ECO:0000313" key="15">
    <source>
        <dbReference type="EMBL" id="OCB86167.1"/>
    </source>
</evidence>
<dbReference type="CDD" id="cd02340">
    <property type="entry name" value="ZZ_NBR1_like"/>
    <property type="match status" value="4"/>
</dbReference>
<evidence type="ECO:0000256" key="6">
    <source>
        <dbReference type="ARBA" id="ARBA00022771"/>
    </source>
</evidence>
<dbReference type="Gene3D" id="3.30.60.90">
    <property type="match status" value="4"/>
</dbReference>
<evidence type="ECO:0000256" key="3">
    <source>
        <dbReference type="ARBA" id="ARBA00012851"/>
    </source>
</evidence>
<dbReference type="Gene3D" id="3.40.430.10">
    <property type="entry name" value="Dihydrofolate Reductase, subunit A"/>
    <property type="match status" value="1"/>
</dbReference>
<dbReference type="AlphaFoldDB" id="A0A9Q5HUQ9"/>
<comment type="function">
    <text evidence="1">Catalyzes an early step in riboflavin biosynthesis, the NADPH-dependent reduction of the ribose side chain of 2,5-diamino-6-ribosylamino-4(3H)-pyrimidinone 5'-phosphate, yielding 2,5-diamino-6-ribitylamino-4(3H)-pyrimidinone 5'-phosphate.</text>
</comment>
<dbReference type="EC" id="1.1.1.302" evidence="3"/>
<dbReference type="GO" id="GO:0008703">
    <property type="term" value="F:5-amino-6-(5-phosphoribosylamino)uracil reductase activity"/>
    <property type="evidence" value="ECO:0007669"/>
    <property type="project" value="InterPro"/>
</dbReference>
<protein>
    <recommendedName>
        <fullName evidence="4">2,5-diamino-6-ribosylamino-4(3H)-pyrimidinone 5'-phosphate reductase</fullName>
        <ecNumber evidence="3">1.1.1.302</ecNumber>
    </recommendedName>
    <alternativeName>
        <fullName evidence="9">2,5-diamino-6-(5-phospho-D-ribosylamino)pyrimidin-4(3H)-one reductase</fullName>
    </alternativeName>
    <alternativeName>
        <fullName evidence="8">2,5-diamino-6-ribitylamino-4(3H)-pyrimidinone 5'-phosphate synthase</fullName>
    </alternativeName>
</protein>
<evidence type="ECO:0000256" key="4">
    <source>
        <dbReference type="ARBA" id="ARBA00015035"/>
    </source>
</evidence>
<feature type="domain" description="ZZ-type" evidence="14">
    <location>
        <begin position="804"/>
        <end position="859"/>
    </location>
</feature>
<dbReference type="Proteomes" id="UP000757232">
    <property type="component" value="Unassembled WGS sequence"/>
</dbReference>
<dbReference type="Gene3D" id="2.60.40.10">
    <property type="entry name" value="Immunoglobulins"/>
    <property type="match status" value="1"/>
</dbReference>
<keyword evidence="5" id="KW-0479">Metal-binding</keyword>
<name>A0A9Q5HUQ9_SANBA</name>
<dbReference type="InterPro" id="IPR024072">
    <property type="entry name" value="DHFR-like_dom_sf"/>
</dbReference>
<gene>
    <name evidence="15" type="ORF">A7U60_g6756</name>
</gene>
<evidence type="ECO:0000256" key="13">
    <source>
        <dbReference type="SAM" id="MobiDB-lite"/>
    </source>
</evidence>
<dbReference type="PROSITE" id="PS01357">
    <property type="entry name" value="ZF_ZZ_1"/>
    <property type="match status" value="1"/>
</dbReference>
<sequence>MSNGSAVSFLDDVLPSRALQRSESVHVTLTFAQSLDAKIAGRGGKQLILSCNESMFMTHRLRSRHDAILVGINTALNDDPQLNTRLLLPEDGGWDIPLPIILDASLKFRLDSRLMNNFKTGKGRQPTIFTSAELIGIDNDFEERRKRLTGEGVKIIAIPSNNGKLDLSALIIELQKIGVHSLMVEGGASIISSFLQSGLVNSLIVTVCPTIVGNEGITYDVEGQARPSNVHSSRSPANLYSGAGINLPQVLPCRKRYSNGVGRQGQSYMLVESFSVSKSENADDCDLLRPARPRMDAQASGLDCTCLEERNPSFVREVYKRIGYHHVAPTHSIPPVAAMFTVKATYNNETRRFTVQESSFPSFETIQSQLYRVFPIRGSYYLARLMFCPSEGSRVIVGKEVHNEAQYIEHIAPFSGRLWPNGLLRFNVVDEIPHKPPFAASIGQASSESSFSSRLARPVPRRPMQTGTSSMSMDVDDRWSATAGSNRHSMFSQTTQQSCCSVAEGKEEMKELMSNFIRDFNNVMTSAFSDAPPDSAIASTLSPATVVLEQKNADDNNEVVIPGAFVHPVPSINPPVLDEKPIHEGISCDYCGGNVRGARFKCQECPHFDLCEECVTQRNAKSVHQAEHAEREGGQLHPFLEIAKPGDPVRTHPLLAKPTHENIICDSCDGPIIGSRHKCLDCPDYDLCDGCFIRRDANHPGHEFMSFKTPRRIVIHRLFDRDETPRLNRAATSEDALNNVVHRASCDLCDSRIRGVRYKCLSCPDFDTCASCYSIVPIQHPKHTFVKLESPQDLLPCDPGAYKKHLARCNECGATIRGVRYKCLHPDCPDYDLCSRCEALPIEVHPVLHPLVKLRSPDVIIPTVYRVGGTSFIDEPVPRPQTVAVCVATDPAPETADVAVLAETKIEKADAGVDAEVEVQKSDAAVHAEAKTKKCDASVHAEAKIEKSDASVTTVAPTTLVETTEPPVAMPVLPTPPTFAPGTSTETVRQLAELWRDEPLKAGEPSAEAEETMQARADFPTLPSLFKTFISNHPVPHQRPELRATYVSDVNIEDGQVFPAGAEFVKCWRVRNDGETAWPESTCIIFVAGDRMPAFETAPLSYHVGKVEEGATVEVTAFDMKAPEIPGKYVGYWRLSDGSEPFGHSVWCEISVHAPSSPSFSHESLTASEVVMPEPSNARANSISQNEVVTVSDLVRSTSVPATPTMSVPSSDMDSAGSLLDDFDTASDEEYWEASREFAGPPRVAHPDEEYVVLYDEQSTDDEGH</sequence>
<dbReference type="OrthoDB" id="661148at2759"/>
<comment type="catalytic activity">
    <reaction evidence="11">
        <text>2,5-diamino-6-(1-D-ribitylamino)pyrimidin-4(3H)-one 5'-phosphate + NADP(+) = 2,5-diamino-6-(1-D-ribosylamino)pyrimidin-4(3H)-one 5'-phosphate + NADPH + H(+)</text>
        <dbReference type="Rhea" id="RHEA:27278"/>
        <dbReference type="ChEBI" id="CHEBI:15378"/>
        <dbReference type="ChEBI" id="CHEBI:57783"/>
        <dbReference type="ChEBI" id="CHEBI:58349"/>
        <dbReference type="ChEBI" id="CHEBI:58890"/>
        <dbReference type="ChEBI" id="CHEBI:59545"/>
        <dbReference type="EC" id="1.1.1.302"/>
    </reaction>
</comment>
<dbReference type="SMART" id="SM00291">
    <property type="entry name" value="ZnF_ZZ"/>
    <property type="match status" value="4"/>
</dbReference>
<dbReference type="InterPro" id="IPR043145">
    <property type="entry name" value="Znf_ZZ_sf"/>
</dbReference>
<evidence type="ECO:0000256" key="2">
    <source>
        <dbReference type="ARBA" id="ARBA00009723"/>
    </source>
</evidence>
<dbReference type="PANTHER" id="PTHR20930:SF0">
    <property type="entry name" value="PROTEIN ILRUN"/>
    <property type="match status" value="1"/>
</dbReference>
<evidence type="ECO:0000313" key="16">
    <source>
        <dbReference type="Proteomes" id="UP000757232"/>
    </source>
</evidence>
<comment type="catalytic activity">
    <reaction evidence="10">
        <text>2,5-diamino-6-(1-D-ribitylamino)pyrimidin-4(3H)-one 5'-phosphate + NAD(+) = 2,5-diamino-6-(1-D-ribosylamino)pyrimidin-4(3H)-one 5'-phosphate + NADH + H(+)</text>
        <dbReference type="Rhea" id="RHEA:27274"/>
        <dbReference type="ChEBI" id="CHEBI:15378"/>
        <dbReference type="ChEBI" id="CHEBI:57540"/>
        <dbReference type="ChEBI" id="CHEBI:57945"/>
        <dbReference type="ChEBI" id="CHEBI:58890"/>
        <dbReference type="ChEBI" id="CHEBI:59545"/>
        <dbReference type="EC" id="1.1.1.302"/>
    </reaction>
</comment>
<organism evidence="15 16">
    <name type="scientific">Sanghuangporus baumii</name>
    <name type="common">Phellinus baumii</name>
    <dbReference type="NCBI Taxonomy" id="108892"/>
    <lineage>
        <taxon>Eukaryota</taxon>
        <taxon>Fungi</taxon>
        <taxon>Dikarya</taxon>
        <taxon>Basidiomycota</taxon>
        <taxon>Agaricomycotina</taxon>
        <taxon>Agaricomycetes</taxon>
        <taxon>Hymenochaetales</taxon>
        <taxon>Hymenochaetaceae</taxon>
        <taxon>Sanghuangporus</taxon>
    </lineage>
</organism>
<dbReference type="Pfam" id="PF00569">
    <property type="entry name" value="ZZ"/>
    <property type="match status" value="4"/>
</dbReference>
<comment type="similarity">
    <text evidence="2">Belongs to the HTP reductase family.</text>
</comment>
<dbReference type="InterPro" id="IPR013783">
    <property type="entry name" value="Ig-like_fold"/>
</dbReference>
<dbReference type="InterPro" id="IPR032350">
    <property type="entry name" value="Nbr1_FW"/>
</dbReference>
<evidence type="ECO:0000256" key="5">
    <source>
        <dbReference type="ARBA" id="ARBA00022723"/>
    </source>
</evidence>
<comment type="caution">
    <text evidence="15">The sequence shown here is derived from an EMBL/GenBank/DDBJ whole genome shotgun (WGS) entry which is preliminary data.</text>
</comment>
<keyword evidence="6 12" id="KW-0863">Zinc-finger</keyword>
<dbReference type="SUPFAM" id="SSF57850">
    <property type="entry name" value="RING/U-box"/>
    <property type="match status" value="4"/>
</dbReference>